<feature type="compositionally biased region" description="Polar residues" evidence="1">
    <location>
        <begin position="69"/>
        <end position="78"/>
    </location>
</feature>
<keyword evidence="3" id="KW-1185">Reference proteome</keyword>
<comment type="caution">
    <text evidence="2">The sequence shown here is derived from an EMBL/GenBank/DDBJ whole genome shotgun (WGS) entry which is preliminary data.</text>
</comment>
<evidence type="ECO:0000313" key="3">
    <source>
        <dbReference type="Proteomes" id="UP000321484"/>
    </source>
</evidence>
<organism evidence="2 3">
    <name type="scientific">Actinotalea fermentans</name>
    <dbReference type="NCBI Taxonomy" id="43671"/>
    <lineage>
        <taxon>Bacteria</taxon>
        <taxon>Bacillati</taxon>
        <taxon>Actinomycetota</taxon>
        <taxon>Actinomycetes</taxon>
        <taxon>Micrococcales</taxon>
        <taxon>Cellulomonadaceae</taxon>
        <taxon>Actinotalea</taxon>
    </lineage>
</organism>
<feature type="compositionally biased region" description="Basic and acidic residues" evidence="1">
    <location>
        <begin position="36"/>
        <end position="45"/>
    </location>
</feature>
<dbReference type="Proteomes" id="UP000321484">
    <property type="component" value="Unassembled WGS sequence"/>
</dbReference>
<feature type="region of interest" description="Disordered" evidence="1">
    <location>
        <begin position="1"/>
        <end position="78"/>
    </location>
</feature>
<accession>A0A511YWK0</accession>
<evidence type="ECO:0000256" key="1">
    <source>
        <dbReference type="SAM" id="MobiDB-lite"/>
    </source>
</evidence>
<proteinExistence type="predicted"/>
<dbReference type="EMBL" id="BJYK01000002">
    <property type="protein sequence ID" value="GEN79565.1"/>
    <property type="molecule type" value="Genomic_DNA"/>
</dbReference>
<feature type="compositionally biased region" description="Low complexity" evidence="1">
    <location>
        <begin position="1"/>
        <end position="15"/>
    </location>
</feature>
<sequence>MRDGPEGAVAAAGQGQARGGEREEDQDEEDTAEGLVEQRHGEVPETRGACKGRLGRVRRNNTSEHARQISLSQRVLSR</sequence>
<reference evidence="2 3" key="1">
    <citation type="submission" date="2019-07" db="EMBL/GenBank/DDBJ databases">
        <title>Whole genome shotgun sequence of Actinotalea fermentans NBRC 105374.</title>
        <authorList>
            <person name="Hosoyama A."/>
            <person name="Uohara A."/>
            <person name="Ohji S."/>
            <person name="Ichikawa N."/>
        </authorList>
    </citation>
    <scope>NUCLEOTIDE SEQUENCE [LARGE SCALE GENOMIC DNA]</scope>
    <source>
        <strain evidence="2 3">NBRC 105374</strain>
    </source>
</reference>
<protein>
    <submittedName>
        <fullName evidence="2">Uncharacterized protein</fullName>
    </submittedName>
</protein>
<evidence type="ECO:0000313" key="2">
    <source>
        <dbReference type="EMBL" id="GEN79565.1"/>
    </source>
</evidence>
<name>A0A511YWK0_9CELL</name>
<dbReference type="AlphaFoldDB" id="A0A511YWK0"/>
<feature type="compositionally biased region" description="Acidic residues" evidence="1">
    <location>
        <begin position="22"/>
        <end position="32"/>
    </location>
</feature>
<gene>
    <name evidence="2" type="ORF">AFE02nite_12990</name>
</gene>